<dbReference type="Proteomes" id="UP001172457">
    <property type="component" value="Chromosome 3"/>
</dbReference>
<dbReference type="GO" id="GO:0006952">
    <property type="term" value="P:defense response"/>
    <property type="evidence" value="ECO:0007669"/>
    <property type="project" value="UniProtKB-KW"/>
</dbReference>
<keyword evidence="4" id="KW-0378">Hydrolase</keyword>
<dbReference type="InterPro" id="IPR035897">
    <property type="entry name" value="Toll_tir_struct_dom_sf"/>
</dbReference>
<dbReference type="Pfam" id="PF20160">
    <property type="entry name" value="C-JID"/>
    <property type="match status" value="1"/>
</dbReference>
<evidence type="ECO:0000313" key="10">
    <source>
        <dbReference type="Proteomes" id="UP001172457"/>
    </source>
</evidence>
<dbReference type="InterPro" id="IPR045344">
    <property type="entry name" value="C-JID"/>
</dbReference>
<dbReference type="AlphaFoldDB" id="A0AA38TBB8"/>
<evidence type="ECO:0000256" key="3">
    <source>
        <dbReference type="ARBA" id="ARBA00022737"/>
    </source>
</evidence>
<comment type="caution">
    <text evidence="9">The sequence shown here is derived from an EMBL/GenBank/DDBJ whole genome shotgun (WGS) entry which is preliminary data.</text>
</comment>
<evidence type="ECO:0000259" key="8">
    <source>
        <dbReference type="PROSITE" id="PS50104"/>
    </source>
</evidence>
<dbReference type="InterPro" id="IPR027417">
    <property type="entry name" value="P-loop_NTPase"/>
</dbReference>
<dbReference type="InterPro" id="IPR032675">
    <property type="entry name" value="LRR_dom_sf"/>
</dbReference>
<dbReference type="FunFam" id="3.40.50.10140:FF:000007">
    <property type="entry name" value="Disease resistance protein (TIR-NBS-LRR class)"/>
    <property type="match status" value="1"/>
</dbReference>
<reference evidence="9" key="1">
    <citation type="submission" date="2023-03" db="EMBL/GenBank/DDBJ databases">
        <title>Chromosome-scale reference genome and RAD-based genetic map of yellow starthistle (Centaurea solstitialis) reveal putative structural variation and QTLs associated with invader traits.</title>
        <authorList>
            <person name="Reatini B."/>
            <person name="Cang F.A."/>
            <person name="Jiang Q."/>
            <person name="Mckibben M.T.W."/>
            <person name="Barker M.S."/>
            <person name="Rieseberg L.H."/>
            <person name="Dlugosch K.M."/>
        </authorList>
    </citation>
    <scope>NUCLEOTIDE SEQUENCE</scope>
    <source>
        <strain evidence="9">CAN-66</strain>
        <tissue evidence="9">Leaf</tissue>
    </source>
</reference>
<evidence type="ECO:0000256" key="1">
    <source>
        <dbReference type="ARBA" id="ARBA00011982"/>
    </source>
</evidence>
<dbReference type="EMBL" id="JARYMX010000003">
    <property type="protein sequence ID" value="KAJ9557805.1"/>
    <property type="molecule type" value="Genomic_DNA"/>
</dbReference>
<gene>
    <name evidence="9" type="ORF">OSB04_012419</name>
</gene>
<dbReference type="SMART" id="SM00255">
    <property type="entry name" value="TIR"/>
    <property type="match status" value="1"/>
</dbReference>
<dbReference type="Gene3D" id="3.80.10.10">
    <property type="entry name" value="Ribonuclease Inhibitor"/>
    <property type="match status" value="2"/>
</dbReference>
<proteinExistence type="predicted"/>
<evidence type="ECO:0000256" key="5">
    <source>
        <dbReference type="ARBA" id="ARBA00022821"/>
    </source>
</evidence>
<dbReference type="PROSITE" id="PS50104">
    <property type="entry name" value="TIR"/>
    <property type="match status" value="1"/>
</dbReference>
<dbReference type="Pfam" id="PF00931">
    <property type="entry name" value="NB-ARC"/>
    <property type="match status" value="1"/>
</dbReference>
<dbReference type="PANTHER" id="PTHR11017:SF585">
    <property type="entry name" value="TIR DOMAIN-CONTAINING PROTEIN"/>
    <property type="match status" value="1"/>
</dbReference>
<dbReference type="SUPFAM" id="SSF52058">
    <property type="entry name" value="L domain-like"/>
    <property type="match status" value="1"/>
</dbReference>
<dbReference type="InterPro" id="IPR044974">
    <property type="entry name" value="Disease_R_plants"/>
</dbReference>
<protein>
    <recommendedName>
        <fullName evidence="1">ADP-ribosyl cyclase/cyclic ADP-ribose hydrolase</fullName>
        <ecNumber evidence="1">3.2.2.6</ecNumber>
    </recommendedName>
</protein>
<feature type="domain" description="TIR" evidence="8">
    <location>
        <begin position="15"/>
        <end position="190"/>
    </location>
</feature>
<evidence type="ECO:0000256" key="4">
    <source>
        <dbReference type="ARBA" id="ARBA00022801"/>
    </source>
</evidence>
<keyword evidence="10" id="KW-1185">Reference proteome</keyword>
<name>A0AA38TBB8_9ASTR</name>
<accession>A0AA38TBB8</accession>
<dbReference type="SUPFAM" id="SSF46785">
    <property type="entry name" value="Winged helix' DNA-binding domain"/>
    <property type="match status" value="1"/>
</dbReference>
<keyword evidence="5" id="KW-0611">Plant defense</keyword>
<keyword evidence="2" id="KW-0433">Leucine-rich repeat</keyword>
<dbReference type="Gene3D" id="3.40.50.300">
    <property type="entry name" value="P-loop containing nucleotide triphosphate hydrolases"/>
    <property type="match status" value="1"/>
</dbReference>
<organism evidence="9 10">
    <name type="scientific">Centaurea solstitialis</name>
    <name type="common">yellow star-thistle</name>
    <dbReference type="NCBI Taxonomy" id="347529"/>
    <lineage>
        <taxon>Eukaryota</taxon>
        <taxon>Viridiplantae</taxon>
        <taxon>Streptophyta</taxon>
        <taxon>Embryophyta</taxon>
        <taxon>Tracheophyta</taxon>
        <taxon>Spermatophyta</taxon>
        <taxon>Magnoliopsida</taxon>
        <taxon>eudicotyledons</taxon>
        <taxon>Gunneridae</taxon>
        <taxon>Pentapetalae</taxon>
        <taxon>asterids</taxon>
        <taxon>campanulids</taxon>
        <taxon>Asterales</taxon>
        <taxon>Asteraceae</taxon>
        <taxon>Carduoideae</taxon>
        <taxon>Cardueae</taxon>
        <taxon>Centaureinae</taxon>
        <taxon>Centaurea</taxon>
    </lineage>
</organism>
<dbReference type="Gene3D" id="3.40.50.10140">
    <property type="entry name" value="Toll/interleukin-1 receptor homology (TIR) domain"/>
    <property type="match status" value="1"/>
</dbReference>
<sequence length="1182" mass="135929">MVTFSEIQEEKRSLMKYDVFLSFRGKDTRLGFIDFLYQALQNENVDTFLDEEEVETGEDLKPELARAIQNSRASVIVLSENYASSTWCLEELVMILEQRRTSNHIVLPIFYHVEPTHVRKQQNSFGDALVEHERRMEAENDEEKKRQRSRKLELWREGLTEVADLKGKDAKGCRETVFIEEIVNEIRSRLNLHLLTKIPKLIGMDSSIYKIRSWLREGSTNTGDILTICGLAGIGKTSLAEYMYRSHFHEFERSSFVEGIERKCAQNSSALLDFQKQILQDILKKRMVQVCDVNVSTAKIEKALISKRTLVVLDGIDNLEQLEVLIGTKGFHPGSKIIITTKDGSITKKSALFQTSFPPTHIEHRLHGISDDDSLRLLCWHAFRRYDPKAGYEIEARRVAEYCQGHPLALKVLGSSLINEDIAAWSDTFEMLEKKELHNDIQKVLQVSYDSLPSENFKELFKHIACFFVGMDKDVTETILNGCGIRASYGIKRLTERCLLTIQSGNKLMMHQLLQEMGRDLVHQESPKPWKRSRLWNHEESLNLLIEDKGTTKIQGLALDMKVLEKEMVRGSSTVLKPMFEDDDRNKNFRAFPLIHHVFKLFSRFWWFLTWFIKMFSASYCKKPELRTNALSKMEKLKLLQLNHVKLSGSYMNFPEDLRWLCMGGSQLKYIPSDLPMENLVALEMPCSELKGLWKKPKRLGSLKILNLSYCKFVTVGGFSELPALERLILKGCASLIHLCESIDQCDELVLLDLSYCIKLKKLPSNIAKLKKFQILSIDGCLGVREFPTQMKDISKSHPILSSVTELVPRNPKSFWVLLPPSVVSLSLVNNNLCNDSLPDFSSLTMLKKLYLDENPIDSMPDCVRSLPKIELLSVGECHMLKSIICLPSTIKHLYAGSCSSLMKITFHPARSIPPLVTYRKSRSLTEIQGIIKIQPLAQIGDMILSSLGWTDLRYLDDKEVQIWDSYMWSRAMKLPIQMFYEFGIFNTCFKGKEVPNWFAHRNNGPSISLILPSSPMNKSIQGLNICFVHTFSGTGRVSSLRTKISNMTKNRTWIHYGYIFAVQEADEDIVWLSHWMFGNNEFEDGDEVSVTIVEEEEDCGLRVRECAINILYNDGDKEEDPLSSYKSWKHIIGGDLSAFQLTSGDYFLNHERFFRPPYMFEELFQHTTTQKLLGYTPQYKR</sequence>
<dbReference type="InterPro" id="IPR042197">
    <property type="entry name" value="Apaf_helical"/>
</dbReference>
<evidence type="ECO:0000256" key="6">
    <source>
        <dbReference type="ARBA" id="ARBA00023027"/>
    </source>
</evidence>
<dbReference type="GO" id="GO:0043531">
    <property type="term" value="F:ADP binding"/>
    <property type="evidence" value="ECO:0007669"/>
    <property type="project" value="InterPro"/>
</dbReference>
<evidence type="ECO:0000313" key="9">
    <source>
        <dbReference type="EMBL" id="KAJ9557805.1"/>
    </source>
</evidence>
<keyword evidence="6" id="KW-0520">NAD</keyword>
<dbReference type="InterPro" id="IPR000157">
    <property type="entry name" value="TIR_dom"/>
</dbReference>
<dbReference type="InterPro" id="IPR058192">
    <property type="entry name" value="WHD_ROQ1-like"/>
</dbReference>
<dbReference type="Gene3D" id="1.10.8.430">
    <property type="entry name" value="Helical domain of apoptotic protease-activating factors"/>
    <property type="match status" value="1"/>
</dbReference>
<evidence type="ECO:0000256" key="7">
    <source>
        <dbReference type="ARBA" id="ARBA00047304"/>
    </source>
</evidence>
<dbReference type="SUPFAM" id="SSF52540">
    <property type="entry name" value="P-loop containing nucleoside triphosphate hydrolases"/>
    <property type="match status" value="1"/>
</dbReference>
<comment type="catalytic activity">
    <reaction evidence="7">
        <text>NAD(+) + H2O = ADP-D-ribose + nicotinamide + H(+)</text>
        <dbReference type="Rhea" id="RHEA:16301"/>
        <dbReference type="ChEBI" id="CHEBI:15377"/>
        <dbReference type="ChEBI" id="CHEBI:15378"/>
        <dbReference type="ChEBI" id="CHEBI:17154"/>
        <dbReference type="ChEBI" id="CHEBI:57540"/>
        <dbReference type="ChEBI" id="CHEBI:57967"/>
        <dbReference type="EC" id="3.2.2.6"/>
    </reaction>
    <physiologicalReaction direction="left-to-right" evidence="7">
        <dbReference type="Rhea" id="RHEA:16302"/>
    </physiologicalReaction>
</comment>
<dbReference type="Pfam" id="PF01582">
    <property type="entry name" value="TIR"/>
    <property type="match status" value="1"/>
</dbReference>
<dbReference type="EC" id="3.2.2.6" evidence="1"/>
<dbReference type="InterPro" id="IPR002182">
    <property type="entry name" value="NB-ARC"/>
</dbReference>
<dbReference type="PRINTS" id="PR00364">
    <property type="entry name" value="DISEASERSIST"/>
</dbReference>
<keyword evidence="3" id="KW-0677">Repeat</keyword>
<evidence type="ECO:0000256" key="2">
    <source>
        <dbReference type="ARBA" id="ARBA00022614"/>
    </source>
</evidence>
<dbReference type="PANTHER" id="PTHR11017">
    <property type="entry name" value="LEUCINE-RICH REPEAT-CONTAINING PROTEIN"/>
    <property type="match status" value="1"/>
</dbReference>
<dbReference type="SUPFAM" id="SSF52200">
    <property type="entry name" value="Toll/Interleukin receptor TIR domain"/>
    <property type="match status" value="1"/>
</dbReference>
<dbReference type="Pfam" id="PF23282">
    <property type="entry name" value="WHD_ROQ1"/>
    <property type="match status" value="1"/>
</dbReference>
<dbReference type="GO" id="GO:0007165">
    <property type="term" value="P:signal transduction"/>
    <property type="evidence" value="ECO:0007669"/>
    <property type="project" value="InterPro"/>
</dbReference>
<dbReference type="GO" id="GO:0061809">
    <property type="term" value="F:NAD+ nucleosidase activity, cyclic ADP-ribose generating"/>
    <property type="evidence" value="ECO:0007669"/>
    <property type="project" value="UniProtKB-EC"/>
</dbReference>
<dbReference type="InterPro" id="IPR036390">
    <property type="entry name" value="WH_DNA-bd_sf"/>
</dbReference>